<evidence type="ECO:0000313" key="1">
    <source>
        <dbReference type="EMBL" id="KAK8175357.1"/>
    </source>
</evidence>
<dbReference type="Proteomes" id="UP001456524">
    <property type="component" value="Unassembled WGS sequence"/>
</dbReference>
<protein>
    <submittedName>
        <fullName evidence="1">Uncharacterized protein</fullName>
    </submittedName>
</protein>
<sequence>MGAPPAQTVLVPLHLAANAANANAFTLMVLSSRPLHDRHPSFAYLAHASATRSRPISRRCSSCCLLDAVYWESTIRLFRKVLAPKAAPSFPARLPAAPPFVNWLLRLARDRPARLLPRLAHPPSTAVGRSARRHCTSCHWPPRRKSTWLSCAALL</sequence>
<keyword evidence="2" id="KW-1185">Reference proteome</keyword>
<gene>
    <name evidence="1" type="ORF">IWX90DRAFT_107988</name>
</gene>
<comment type="caution">
    <text evidence="1">The sequence shown here is derived from an EMBL/GenBank/DDBJ whole genome shotgun (WGS) entry which is preliminary data.</text>
</comment>
<proteinExistence type="predicted"/>
<name>A0ABR1Y2U2_9PEZI</name>
<dbReference type="EMBL" id="JBBWUH010000002">
    <property type="protein sequence ID" value="KAK8175357.1"/>
    <property type="molecule type" value="Genomic_DNA"/>
</dbReference>
<organism evidence="1 2">
    <name type="scientific">Phyllosticta citrichinensis</name>
    <dbReference type="NCBI Taxonomy" id="1130410"/>
    <lineage>
        <taxon>Eukaryota</taxon>
        <taxon>Fungi</taxon>
        <taxon>Dikarya</taxon>
        <taxon>Ascomycota</taxon>
        <taxon>Pezizomycotina</taxon>
        <taxon>Dothideomycetes</taxon>
        <taxon>Dothideomycetes incertae sedis</taxon>
        <taxon>Botryosphaeriales</taxon>
        <taxon>Phyllostictaceae</taxon>
        <taxon>Phyllosticta</taxon>
    </lineage>
</organism>
<reference evidence="1 2" key="1">
    <citation type="journal article" date="2022" name="G3 (Bethesda)">
        <title>Enemy or ally: a genomic approach to elucidate the lifestyle of Phyllosticta citrichinaensis.</title>
        <authorList>
            <person name="Buijs V.A."/>
            <person name="Groenewald J.Z."/>
            <person name="Haridas S."/>
            <person name="LaButti K.M."/>
            <person name="Lipzen A."/>
            <person name="Martin F.M."/>
            <person name="Barry K."/>
            <person name="Grigoriev I.V."/>
            <person name="Crous P.W."/>
            <person name="Seidl M.F."/>
        </authorList>
    </citation>
    <scope>NUCLEOTIDE SEQUENCE [LARGE SCALE GENOMIC DNA]</scope>
    <source>
        <strain evidence="1 2">CBS 129764</strain>
    </source>
</reference>
<accession>A0ABR1Y2U2</accession>
<evidence type="ECO:0000313" key="2">
    <source>
        <dbReference type="Proteomes" id="UP001456524"/>
    </source>
</evidence>